<feature type="modified residue" description="N6-carboxylysine" evidence="2">
    <location>
        <position position="171"/>
    </location>
</feature>
<dbReference type="NCBIfam" id="NF006689">
    <property type="entry name" value="PRK09237.1"/>
    <property type="match status" value="1"/>
</dbReference>
<dbReference type="Gene3D" id="3.20.20.140">
    <property type="entry name" value="Metal-dependent hydrolases"/>
    <property type="match status" value="1"/>
</dbReference>
<dbReference type="PANTHER" id="PTHR42717">
    <property type="entry name" value="DIHYDROOROTASE-RELATED"/>
    <property type="match status" value="1"/>
</dbReference>
<keyword evidence="1" id="KW-0479">Metal-binding</keyword>
<organism evidence="5 6">
    <name type="scientific">Martelella alba</name>
    <dbReference type="NCBI Taxonomy" id="2590451"/>
    <lineage>
        <taxon>Bacteria</taxon>
        <taxon>Pseudomonadati</taxon>
        <taxon>Pseudomonadota</taxon>
        <taxon>Alphaproteobacteria</taxon>
        <taxon>Hyphomicrobiales</taxon>
        <taxon>Aurantimonadaceae</taxon>
        <taxon>Martelella</taxon>
    </lineage>
</organism>
<dbReference type="Pfam" id="PF01979">
    <property type="entry name" value="Amidohydro_1"/>
    <property type="match status" value="1"/>
</dbReference>
<feature type="domain" description="Amidohydrolase-related" evidence="4">
    <location>
        <begin position="61"/>
        <end position="350"/>
    </location>
</feature>
<evidence type="ECO:0000256" key="2">
    <source>
        <dbReference type="PIRSR" id="PIRSR039004-2"/>
    </source>
</evidence>
<reference evidence="5 6" key="1">
    <citation type="submission" date="2019-06" db="EMBL/GenBank/DDBJ databases">
        <authorList>
            <person name="Li M."/>
        </authorList>
    </citation>
    <scope>NUCLEOTIDE SEQUENCE [LARGE SCALE GENOMIC DNA]</scope>
    <source>
        <strain evidence="5 6">BGMRC2036</strain>
    </source>
</reference>
<dbReference type="GO" id="GO:0016810">
    <property type="term" value="F:hydrolase activity, acting on carbon-nitrogen (but not peptide) bonds"/>
    <property type="evidence" value="ECO:0007669"/>
    <property type="project" value="InterPro"/>
</dbReference>
<protein>
    <submittedName>
        <fullName evidence="5">Amidohydrolase/deacetylase family metallohydrolase</fullName>
    </submittedName>
</protein>
<feature type="binding site" evidence="1">
    <location>
        <position position="227"/>
    </location>
    <ligand>
        <name>Zn(2+)</name>
        <dbReference type="ChEBI" id="CHEBI:29105"/>
        <label>2</label>
    </ligand>
</feature>
<evidence type="ECO:0000313" key="6">
    <source>
        <dbReference type="Proteomes" id="UP000318801"/>
    </source>
</evidence>
<feature type="binding site" evidence="1">
    <location>
        <position position="204"/>
    </location>
    <ligand>
        <name>Zn(2+)</name>
        <dbReference type="ChEBI" id="CHEBI:29105"/>
        <label>2</label>
    </ligand>
</feature>
<dbReference type="Gene3D" id="2.30.40.10">
    <property type="entry name" value="Urease, subunit C, domain 1"/>
    <property type="match status" value="1"/>
</dbReference>
<dbReference type="PANTHER" id="PTHR42717:SF1">
    <property type="entry name" value="IMIDAZOLONEPROPIONASE AND RELATED AMIDOHYDROLASES"/>
    <property type="match status" value="1"/>
</dbReference>
<evidence type="ECO:0000256" key="3">
    <source>
        <dbReference type="PIRSR" id="PIRSR039004-3"/>
    </source>
</evidence>
<name>A0A506U850_9HYPH</name>
<dbReference type="SUPFAM" id="SSF51556">
    <property type="entry name" value="Metallo-dependent hydrolases"/>
    <property type="match status" value="1"/>
</dbReference>
<feature type="binding site" evidence="1">
    <location>
        <position position="72"/>
    </location>
    <ligand>
        <name>Zn(2+)</name>
        <dbReference type="ChEBI" id="CHEBI:29105"/>
        <label>1</label>
    </ligand>
</feature>
<dbReference type="RefSeq" id="WP_141149279.1">
    <property type="nucleotide sequence ID" value="NZ_VHLG01000007.1"/>
</dbReference>
<dbReference type="OrthoDB" id="9807210at2"/>
<dbReference type="InterPro" id="IPR006680">
    <property type="entry name" value="Amidohydro-rel"/>
</dbReference>
<sequence length="401" mass="43057">MTTKTASAPYDLILKGGRVLDERNGMDGIFDVAVTHGKIAAVAADISTEGAKRVEDVTGKLVVPGLIDLHTHVYHKATSLSVDPNMIARRSAMTTLVDAGSAGAGNYDGFRDYVMANSPYRILAFLNISFPGIFGFDKGLFIGEATLREMLPVDRCVAKIEENRDKIIGVKVRIGGPATGELALGALELALEAADKVGLPLMTHIGGPPPSYADVVSMLRPGDILTHCYRPSPNSALTEDGEILPEIIAARKRGVLFDIAHGMGAFSYETAEPAIRQDFLPDIISSDVHVVAVEGPGYDLLHVMSKLYNCGLSLPDVIGMSTSRPALSIRRPDLGHIGVGANADITVLDDCEADFIFSDVRGTERPGKRMLQPVACYLGGKEMEVGRRPFEERFLTRCACC</sequence>
<keyword evidence="5" id="KW-0378">Hydrolase</keyword>
<feature type="binding site" description="via carbamate group" evidence="1">
    <location>
        <position position="171"/>
    </location>
    <ligand>
        <name>Zn(2+)</name>
        <dbReference type="ChEBI" id="CHEBI:29105"/>
        <label>1</label>
    </ligand>
</feature>
<evidence type="ECO:0000256" key="1">
    <source>
        <dbReference type="PIRSR" id="PIRSR039004-1"/>
    </source>
</evidence>
<dbReference type="Proteomes" id="UP000318801">
    <property type="component" value="Unassembled WGS sequence"/>
</dbReference>
<feature type="binding site" description="via carbamate group" evidence="1">
    <location>
        <position position="171"/>
    </location>
    <ligand>
        <name>Zn(2+)</name>
        <dbReference type="ChEBI" id="CHEBI:29105"/>
        <label>2</label>
    </ligand>
</feature>
<dbReference type="PIRSF" id="PIRSF039004">
    <property type="entry name" value="ADE_EF_0837"/>
    <property type="match status" value="1"/>
</dbReference>
<comment type="caution">
    <text evidence="5">The sequence shown here is derived from an EMBL/GenBank/DDBJ whole genome shotgun (WGS) entry which is preliminary data.</text>
</comment>
<dbReference type="InterPro" id="IPR020043">
    <property type="entry name" value="Deacetylase_Atu3266-like"/>
</dbReference>
<accession>A0A506U850</accession>
<keyword evidence="6" id="KW-1185">Reference proteome</keyword>
<dbReference type="SUPFAM" id="SSF51338">
    <property type="entry name" value="Composite domain of metallo-dependent hydrolases"/>
    <property type="match status" value="1"/>
</dbReference>
<dbReference type="InterPro" id="IPR011059">
    <property type="entry name" value="Metal-dep_hydrolase_composite"/>
</dbReference>
<evidence type="ECO:0000313" key="5">
    <source>
        <dbReference type="EMBL" id="TPW30070.1"/>
    </source>
</evidence>
<dbReference type="EMBL" id="VHLG01000007">
    <property type="protein sequence ID" value="TPW30070.1"/>
    <property type="molecule type" value="Genomic_DNA"/>
</dbReference>
<feature type="binding site" evidence="1">
    <location>
        <position position="287"/>
    </location>
    <ligand>
        <name>Zn(2+)</name>
        <dbReference type="ChEBI" id="CHEBI:29105"/>
        <label>1</label>
    </ligand>
</feature>
<feature type="site" description="Transition state stabilizer" evidence="3">
    <location>
        <position position="173"/>
    </location>
</feature>
<dbReference type="GO" id="GO:0019213">
    <property type="term" value="F:deacetylase activity"/>
    <property type="evidence" value="ECO:0007669"/>
    <property type="project" value="InterPro"/>
</dbReference>
<dbReference type="GO" id="GO:0046872">
    <property type="term" value="F:metal ion binding"/>
    <property type="evidence" value="ECO:0007669"/>
    <property type="project" value="UniProtKB-KW"/>
</dbReference>
<dbReference type="AlphaFoldDB" id="A0A506U850"/>
<proteinExistence type="predicted"/>
<gene>
    <name evidence="5" type="ORF">FJU08_12125</name>
</gene>
<keyword evidence="1" id="KW-0862">Zinc</keyword>
<feature type="binding site" evidence="1">
    <location>
        <position position="70"/>
    </location>
    <ligand>
        <name>Zn(2+)</name>
        <dbReference type="ChEBI" id="CHEBI:29105"/>
        <label>1</label>
    </ligand>
</feature>
<dbReference type="InterPro" id="IPR032466">
    <property type="entry name" value="Metal_Hydrolase"/>
</dbReference>
<evidence type="ECO:0000259" key="4">
    <source>
        <dbReference type="Pfam" id="PF01979"/>
    </source>
</evidence>